<dbReference type="AlphaFoldDB" id="Q8CUQ0"/>
<evidence type="ECO:0000256" key="2">
    <source>
        <dbReference type="ARBA" id="ARBA00022801"/>
    </source>
</evidence>
<dbReference type="eggNOG" id="COG0847">
    <property type="taxonomic scope" value="Bacteria"/>
</dbReference>
<keyword evidence="6" id="KW-1185">Reference proteome</keyword>
<evidence type="ECO:0000313" key="6">
    <source>
        <dbReference type="Proteomes" id="UP000000822"/>
    </source>
</evidence>
<dbReference type="PANTHER" id="PTHR30231:SF42">
    <property type="entry name" value="EXONUCLEASE"/>
    <property type="match status" value="1"/>
</dbReference>
<dbReference type="PhylomeDB" id="Q8CUQ0"/>
<dbReference type="OrthoDB" id="9803913at2"/>
<reference evidence="5 6" key="2">
    <citation type="journal article" date="2002" name="Nucleic Acids Res.">
        <title>Genome sequence of Oceanobacillus iheyensis isolated from the Iheya Ridge and its unexpected adaptive capabilities to extreme environments.</title>
        <authorList>
            <person name="Takami H."/>
            <person name="Takaki Y."/>
            <person name="Uchiyama I."/>
        </authorList>
    </citation>
    <scope>NUCLEOTIDE SEQUENCE [LARGE SCALE GENOMIC DNA]</scope>
    <source>
        <strain evidence="6">DSM 14371 / CIP 107618 / JCM 11309 / KCTC 3954 / HTE831</strain>
    </source>
</reference>
<dbReference type="STRING" id="221109.gene:10733295"/>
<gene>
    <name evidence="5" type="ordered locus">OB1057</name>
</gene>
<keyword evidence="2" id="KW-0378">Hydrolase</keyword>
<keyword evidence="1" id="KW-0540">Nuclease</keyword>
<dbReference type="GO" id="GO:0003677">
    <property type="term" value="F:DNA binding"/>
    <property type="evidence" value="ECO:0007669"/>
    <property type="project" value="InterPro"/>
</dbReference>
<dbReference type="PANTHER" id="PTHR30231">
    <property type="entry name" value="DNA POLYMERASE III SUBUNIT EPSILON"/>
    <property type="match status" value="1"/>
</dbReference>
<dbReference type="EMBL" id="BA000028">
    <property type="protein sequence ID" value="BAC13013.1"/>
    <property type="molecule type" value="Genomic_DNA"/>
</dbReference>
<dbReference type="RefSeq" id="WP_011065459.1">
    <property type="nucleotide sequence ID" value="NC_004193.1"/>
</dbReference>
<dbReference type="InterPro" id="IPR013520">
    <property type="entry name" value="Ribonucl_H"/>
</dbReference>
<evidence type="ECO:0000256" key="3">
    <source>
        <dbReference type="ARBA" id="ARBA00022839"/>
    </source>
</evidence>
<dbReference type="GO" id="GO:0005829">
    <property type="term" value="C:cytosol"/>
    <property type="evidence" value="ECO:0007669"/>
    <property type="project" value="TreeGrafter"/>
</dbReference>
<dbReference type="SMART" id="SM00479">
    <property type="entry name" value="EXOIII"/>
    <property type="match status" value="1"/>
</dbReference>
<dbReference type="Gene3D" id="3.30.420.10">
    <property type="entry name" value="Ribonuclease H-like superfamily/Ribonuclease H"/>
    <property type="match status" value="1"/>
</dbReference>
<dbReference type="GO" id="GO:0006260">
    <property type="term" value="P:DNA replication"/>
    <property type="evidence" value="ECO:0007669"/>
    <property type="project" value="InterPro"/>
</dbReference>
<reference evidence="5 6" key="1">
    <citation type="journal article" date="2001" name="FEMS Microbiol. Lett.">
        <title>Oceanobacillus iheyensis gen. nov., sp. nov., a deep-sea extremely halotolerant and alkaliphilic species isolated from a depth of 1050 m on the Iheya Ridge.</title>
        <authorList>
            <person name="Lu J."/>
            <person name="Nogi Y."/>
            <person name="Takami H."/>
        </authorList>
    </citation>
    <scope>NUCLEOTIDE SEQUENCE [LARGE SCALE GENOMIC DNA]</scope>
    <source>
        <strain evidence="6">DSM 14371 / CIP 107618 / JCM 11309 / KCTC 3954 / HTE831</strain>
    </source>
</reference>
<name>Q8CUQ0_OCEIH</name>
<sequence length="195" mass="22019">MVKFAAIDFETANEKRNSACSVGVVIMNDTEIIDEFYTLINPLASFRSGNVFIHGITEEQVQEAPTFAELWPTLSAYLEDTILIAHNASFDMSVLRQSLNKYDIPCPNYTSLCTVKISRLIWPQLENHKLHTVANHHGIALNHHHAMDDARASAKIFLASLAEQKIGTTEEFIERWLVSKKGKSARKPKATKLYF</sequence>
<organism evidence="5 6">
    <name type="scientific">Oceanobacillus iheyensis (strain DSM 14371 / CIP 107618 / JCM 11309 / KCTC 3954 / HTE831)</name>
    <dbReference type="NCBI Taxonomy" id="221109"/>
    <lineage>
        <taxon>Bacteria</taxon>
        <taxon>Bacillati</taxon>
        <taxon>Bacillota</taxon>
        <taxon>Bacilli</taxon>
        <taxon>Bacillales</taxon>
        <taxon>Bacillaceae</taxon>
        <taxon>Oceanobacillus</taxon>
    </lineage>
</organism>
<dbReference type="InterPro" id="IPR006054">
    <property type="entry name" value="DnaQ"/>
</dbReference>
<dbReference type="GO" id="GO:0003887">
    <property type="term" value="F:DNA-directed DNA polymerase activity"/>
    <property type="evidence" value="ECO:0007669"/>
    <property type="project" value="InterPro"/>
</dbReference>
<dbReference type="SUPFAM" id="SSF53098">
    <property type="entry name" value="Ribonuclease H-like"/>
    <property type="match status" value="1"/>
</dbReference>
<evidence type="ECO:0000259" key="4">
    <source>
        <dbReference type="SMART" id="SM00479"/>
    </source>
</evidence>
<dbReference type="InterPro" id="IPR036397">
    <property type="entry name" value="RNaseH_sf"/>
</dbReference>
<proteinExistence type="predicted"/>
<dbReference type="InterPro" id="IPR012337">
    <property type="entry name" value="RNaseH-like_sf"/>
</dbReference>
<evidence type="ECO:0000313" key="5">
    <source>
        <dbReference type="EMBL" id="BAC13013.1"/>
    </source>
</evidence>
<evidence type="ECO:0000256" key="1">
    <source>
        <dbReference type="ARBA" id="ARBA00022722"/>
    </source>
</evidence>
<keyword evidence="3" id="KW-0269">Exonuclease</keyword>
<feature type="domain" description="Exonuclease" evidence="4">
    <location>
        <begin position="3"/>
        <end position="166"/>
    </location>
</feature>
<dbReference type="GO" id="GO:0008408">
    <property type="term" value="F:3'-5' exonuclease activity"/>
    <property type="evidence" value="ECO:0007669"/>
    <property type="project" value="TreeGrafter"/>
</dbReference>
<dbReference type="NCBIfam" id="TIGR00573">
    <property type="entry name" value="dnaq"/>
    <property type="match status" value="1"/>
</dbReference>
<dbReference type="FunFam" id="3.30.420.10:FF:000045">
    <property type="entry name" value="3'-5' exonuclease DinG"/>
    <property type="match status" value="1"/>
</dbReference>
<dbReference type="CDD" id="cd06130">
    <property type="entry name" value="DNA_pol_III_epsilon_like"/>
    <property type="match status" value="1"/>
</dbReference>
<dbReference type="Pfam" id="PF00929">
    <property type="entry name" value="RNase_T"/>
    <property type="match status" value="1"/>
</dbReference>
<accession>Q8CUQ0</accession>
<dbReference type="HOGENOM" id="CLU_047806_14_1_9"/>
<dbReference type="Proteomes" id="UP000000822">
    <property type="component" value="Chromosome"/>
</dbReference>
<protein>
    <submittedName>
        <fullName evidence="5">Hypothetical conserved protein</fullName>
    </submittedName>
</protein>
<dbReference type="KEGG" id="oih:OB1057"/>